<sequence length="132" mass="14535">LCSIVAKGPSMIMILTKENAVEDWRQLMGPTDPDVAKESSPDSLRAQFAQDILRNAVHGSSNKEHALKREPGPIINSSYARLDFPSGKGADDQPGGPIHALAPVQHLHLTPRNLASLQKKILEFFWLGLRVY</sequence>
<feature type="domain" description="Nucleoside diphosphate kinase-like" evidence="3">
    <location>
        <begin position="4"/>
        <end position="77"/>
    </location>
</feature>
<organism evidence="4 5">
    <name type="scientific">Chelydra serpentina</name>
    <name type="common">Snapping turtle</name>
    <name type="synonym">Testudo serpentina</name>
    <dbReference type="NCBI Taxonomy" id="8475"/>
    <lineage>
        <taxon>Eukaryota</taxon>
        <taxon>Metazoa</taxon>
        <taxon>Chordata</taxon>
        <taxon>Craniata</taxon>
        <taxon>Vertebrata</taxon>
        <taxon>Euteleostomi</taxon>
        <taxon>Archelosauria</taxon>
        <taxon>Testudinata</taxon>
        <taxon>Testudines</taxon>
        <taxon>Cryptodira</taxon>
        <taxon>Durocryptodira</taxon>
        <taxon>Americhelydia</taxon>
        <taxon>Chelydroidea</taxon>
        <taxon>Chelydridae</taxon>
        <taxon>Chelydra</taxon>
    </lineage>
</organism>
<reference evidence="4" key="1">
    <citation type="submission" date="2025-08" db="UniProtKB">
        <authorList>
            <consortium name="Ensembl"/>
        </authorList>
    </citation>
    <scope>IDENTIFICATION</scope>
</reference>
<accession>A0A8C3TFT3</accession>
<evidence type="ECO:0000313" key="5">
    <source>
        <dbReference type="Proteomes" id="UP000694403"/>
    </source>
</evidence>
<dbReference type="InterPro" id="IPR034907">
    <property type="entry name" value="NDK-like_dom"/>
</dbReference>
<protein>
    <recommendedName>
        <fullName evidence="3">Nucleoside diphosphate kinase-like domain-containing protein</fullName>
    </recommendedName>
</protein>
<dbReference type="InterPro" id="IPR036850">
    <property type="entry name" value="NDK-like_dom_sf"/>
</dbReference>
<dbReference type="SUPFAM" id="SSF54919">
    <property type="entry name" value="Nucleoside diphosphate kinase, NDK"/>
    <property type="match status" value="1"/>
</dbReference>
<dbReference type="AlphaFoldDB" id="A0A8C3TFT3"/>
<keyword evidence="5" id="KW-1185">Reference proteome</keyword>
<dbReference type="PROSITE" id="PS51374">
    <property type="entry name" value="NDPK_LIKE"/>
    <property type="match status" value="1"/>
</dbReference>
<evidence type="ECO:0000256" key="1">
    <source>
        <dbReference type="ARBA" id="ARBA00008142"/>
    </source>
</evidence>
<evidence type="ECO:0000313" key="4">
    <source>
        <dbReference type="Ensembl" id="ENSCSRP00000028678.1"/>
    </source>
</evidence>
<comment type="similarity">
    <text evidence="1 2">Belongs to the NDK family.</text>
</comment>
<evidence type="ECO:0000259" key="3">
    <source>
        <dbReference type="SMART" id="SM00562"/>
    </source>
</evidence>
<dbReference type="GO" id="GO:0005929">
    <property type="term" value="C:cilium"/>
    <property type="evidence" value="ECO:0007669"/>
    <property type="project" value="TreeGrafter"/>
</dbReference>
<dbReference type="Pfam" id="PF00334">
    <property type="entry name" value="NDK"/>
    <property type="match status" value="1"/>
</dbReference>
<evidence type="ECO:0000256" key="2">
    <source>
        <dbReference type="PROSITE-ProRule" id="PRU00706"/>
    </source>
</evidence>
<name>A0A8C3TFT3_CHESE</name>
<dbReference type="PANTHER" id="PTHR46161:SF1">
    <property type="entry name" value="NUCLEOSIDE DIPHOSPHATE KINASE HOMOLOG 5"/>
    <property type="match status" value="1"/>
</dbReference>
<dbReference type="GO" id="GO:1902176">
    <property type="term" value="P:negative regulation of oxidative stress-induced intrinsic apoptotic signaling pathway"/>
    <property type="evidence" value="ECO:0007669"/>
    <property type="project" value="TreeGrafter"/>
</dbReference>
<dbReference type="Gene3D" id="3.30.70.141">
    <property type="entry name" value="Nucleoside diphosphate kinase-like domain"/>
    <property type="match status" value="1"/>
</dbReference>
<dbReference type="GO" id="GO:0003341">
    <property type="term" value="P:cilium movement"/>
    <property type="evidence" value="ECO:0007669"/>
    <property type="project" value="TreeGrafter"/>
</dbReference>
<reference evidence="4" key="2">
    <citation type="submission" date="2025-09" db="UniProtKB">
        <authorList>
            <consortium name="Ensembl"/>
        </authorList>
    </citation>
    <scope>IDENTIFICATION</scope>
</reference>
<comment type="caution">
    <text evidence="2">Lacks conserved residue(s) required for the propagation of feature annotation.</text>
</comment>
<dbReference type="SMART" id="SM00562">
    <property type="entry name" value="NDK"/>
    <property type="match status" value="1"/>
</dbReference>
<dbReference type="Proteomes" id="UP000694403">
    <property type="component" value="Unplaced"/>
</dbReference>
<dbReference type="Ensembl" id="ENSCSRT00000029841.1">
    <property type="protein sequence ID" value="ENSCSRP00000028678.1"/>
    <property type="gene ID" value="ENSCSRG00000021092.1"/>
</dbReference>
<dbReference type="PANTHER" id="PTHR46161">
    <property type="entry name" value="NUCLEOSIDE DIPHOSPHATE KINASE"/>
    <property type="match status" value="1"/>
</dbReference>
<proteinExistence type="inferred from homology"/>